<evidence type="ECO:0000313" key="3">
    <source>
        <dbReference type="Proteomes" id="UP000765509"/>
    </source>
</evidence>
<protein>
    <recommendedName>
        <fullName evidence="1">Reverse transcriptase domain-containing protein</fullName>
    </recommendedName>
</protein>
<sequence length="62" mass="7409">MGIYENARMPCGIKNAPAHFQRITNTIFQEEILEGWMVLYIDDSIIYSETWEHHVHYIDRVL</sequence>
<keyword evidence="3" id="KW-1185">Reference proteome</keyword>
<dbReference type="AlphaFoldDB" id="A0A9Q3PYE5"/>
<dbReference type="Proteomes" id="UP000765509">
    <property type="component" value="Unassembled WGS sequence"/>
</dbReference>
<dbReference type="EMBL" id="AVOT02103331">
    <property type="protein sequence ID" value="MBW0578688.1"/>
    <property type="molecule type" value="Genomic_DNA"/>
</dbReference>
<accession>A0A9Q3PYE5</accession>
<dbReference type="PANTHER" id="PTHR24559:SF444">
    <property type="entry name" value="REVERSE TRANSCRIPTASE DOMAIN-CONTAINING PROTEIN"/>
    <property type="match status" value="1"/>
</dbReference>
<name>A0A9Q3PYE5_9BASI</name>
<dbReference type="InterPro" id="IPR043502">
    <property type="entry name" value="DNA/RNA_pol_sf"/>
</dbReference>
<feature type="non-terminal residue" evidence="2">
    <location>
        <position position="62"/>
    </location>
</feature>
<organism evidence="2 3">
    <name type="scientific">Austropuccinia psidii MF-1</name>
    <dbReference type="NCBI Taxonomy" id="1389203"/>
    <lineage>
        <taxon>Eukaryota</taxon>
        <taxon>Fungi</taxon>
        <taxon>Dikarya</taxon>
        <taxon>Basidiomycota</taxon>
        <taxon>Pucciniomycotina</taxon>
        <taxon>Pucciniomycetes</taxon>
        <taxon>Pucciniales</taxon>
        <taxon>Sphaerophragmiaceae</taxon>
        <taxon>Austropuccinia</taxon>
    </lineage>
</organism>
<comment type="caution">
    <text evidence="2">The sequence shown here is derived from an EMBL/GenBank/DDBJ whole genome shotgun (WGS) entry which is preliminary data.</text>
</comment>
<dbReference type="Gene3D" id="3.30.70.270">
    <property type="match status" value="1"/>
</dbReference>
<feature type="domain" description="Reverse transcriptase" evidence="1">
    <location>
        <begin position="2"/>
        <end position="61"/>
    </location>
</feature>
<dbReference type="PANTHER" id="PTHR24559">
    <property type="entry name" value="TRANSPOSON TY3-I GAG-POL POLYPROTEIN"/>
    <property type="match status" value="1"/>
</dbReference>
<dbReference type="InterPro" id="IPR053134">
    <property type="entry name" value="RNA-dir_DNA_polymerase"/>
</dbReference>
<reference evidence="2" key="1">
    <citation type="submission" date="2021-03" db="EMBL/GenBank/DDBJ databases">
        <title>Draft genome sequence of rust myrtle Austropuccinia psidii MF-1, a brazilian biotype.</title>
        <authorList>
            <person name="Quecine M.C."/>
            <person name="Pachon D.M.R."/>
            <person name="Bonatelli M.L."/>
            <person name="Correr F.H."/>
            <person name="Franceschini L.M."/>
            <person name="Leite T.F."/>
            <person name="Margarido G.R.A."/>
            <person name="Almeida C.A."/>
            <person name="Ferrarezi J.A."/>
            <person name="Labate C.A."/>
        </authorList>
    </citation>
    <scope>NUCLEOTIDE SEQUENCE</scope>
    <source>
        <strain evidence="2">MF-1</strain>
    </source>
</reference>
<dbReference type="Pfam" id="PF00078">
    <property type="entry name" value="RVT_1"/>
    <property type="match status" value="1"/>
</dbReference>
<dbReference type="InterPro" id="IPR043128">
    <property type="entry name" value="Rev_trsase/Diguanyl_cyclase"/>
</dbReference>
<evidence type="ECO:0000259" key="1">
    <source>
        <dbReference type="Pfam" id="PF00078"/>
    </source>
</evidence>
<gene>
    <name evidence="2" type="ORF">O181_118403</name>
</gene>
<dbReference type="OrthoDB" id="3250101at2759"/>
<dbReference type="SUPFAM" id="SSF56672">
    <property type="entry name" value="DNA/RNA polymerases"/>
    <property type="match status" value="1"/>
</dbReference>
<dbReference type="InterPro" id="IPR000477">
    <property type="entry name" value="RT_dom"/>
</dbReference>
<evidence type="ECO:0000313" key="2">
    <source>
        <dbReference type="EMBL" id="MBW0578688.1"/>
    </source>
</evidence>
<proteinExistence type="predicted"/>